<protein>
    <submittedName>
        <fullName evidence="1">Uncharacterized protein</fullName>
    </submittedName>
</protein>
<evidence type="ECO:0000313" key="2">
    <source>
        <dbReference type="Proteomes" id="UP000267249"/>
    </source>
</evidence>
<dbReference type="Proteomes" id="UP000267249">
    <property type="component" value="Chromosome"/>
</dbReference>
<gene>
    <name evidence="1" type="ORF">DOP62_13555</name>
</gene>
<proteinExistence type="predicted"/>
<organism evidence="1 2">
    <name type="scientific">Synechococcus elongatus PCC 11801</name>
    <dbReference type="NCBI Taxonomy" id="2219813"/>
    <lineage>
        <taxon>Bacteria</taxon>
        <taxon>Bacillati</taxon>
        <taxon>Cyanobacteriota</taxon>
        <taxon>Cyanophyceae</taxon>
        <taxon>Synechococcales</taxon>
        <taxon>Synechococcaceae</taxon>
        <taxon>Synechococcus</taxon>
    </lineage>
</organism>
<dbReference type="AlphaFoldDB" id="A0AAQ3RCR8"/>
<evidence type="ECO:0000313" key="1">
    <source>
        <dbReference type="EMBL" id="WVS92333.1"/>
    </source>
</evidence>
<dbReference type="EMBL" id="CP030139">
    <property type="protein sequence ID" value="WVS92333.1"/>
    <property type="molecule type" value="Genomic_DNA"/>
</dbReference>
<reference evidence="1 2" key="1">
    <citation type="journal article" date="2018" name="Sci. Rep.">
        <title>Genome Features and Biochemical Characteristics of a Robust, Fast Growing and Naturally Transformable Cyanobacterium Synechococcus elongatus PCC 11801 Isolated from India.</title>
        <authorList>
            <person name="Jaiswal D."/>
            <person name="Sengupta A."/>
            <person name="Sohoni S."/>
            <person name="Sengupta S."/>
            <person name="Phadnavis A.G."/>
            <person name="Pakrasi H.B."/>
            <person name="Wangikar P.P."/>
        </authorList>
    </citation>
    <scope>NUCLEOTIDE SEQUENCE [LARGE SCALE GENOMIC DNA]</scope>
    <source>
        <strain evidence="1 2">PCC 11801</strain>
    </source>
</reference>
<name>A0AAQ3RCR8_SYNEL</name>
<accession>A0AAQ3RCR8</accession>
<sequence length="45" mass="4949">MGFFNGYLQQSRSRIQVCLDGSSILSLLFVKTTAELKTGDNNPVV</sequence>
<dbReference type="RefSeq" id="WP_208673221.1">
    <property type="nucleotide sequence ID" value="NZ_CP030139.2"/>
</dbReference>